<dbReference type="GO" id="GO:0003697">
    <property type="term" value="F:single-stranded DNA binding"/>
    <property type="evidence" value="ECO:0007669"/>
    <property type="project" value="UniProtKB-UniRule"/>
</dbReference>
<evidence type="ECO:0000256" key="6">
    <source>
        <dbReference type="HAMAP-Rule" id="MF_00365"/>
    </source>
</evidence>
<dbReference type="GO" id="GO:0000731">
    <property type="term" value="P:DNA synthesis involved in DNA repair"/>
    <property type="evidence" value="ECO:0007669"/>
    <property type="project" value="TreeGrafter"/>
</dbReference>
<comment type="similarity">
    <text evidence="6">Belongs to the RecF family.</text>
</comment>
<comment type="caution">
    <text evidence="8">The sequence shown here is derived from an EMBL/GenBank/DDBJ whole genome shotgun (WGS) entry which is preliminary data.</text>
</comment>
<dbReference type="AlphaFoldDB" id="A0A520MJP5"/>
<evidence type="ECO:0000313" key="9">
    <source>
        <dbReference type="Proteomes" id="UP000315782"/>
    </source>
</evidence>
<dbReference type="InterPro" id="IPR001238">
    <property type="entry name" value="DNA-binding_RecF"/>
</dbReference>
<comment type="subcellular location">
    <subcellularLocation>
        <location evidence="6">Cytoplasm</location>
    </subcellularLocation>
</comment>
<sequence length="357" mass="41122">MINNLSLKNFRCFESLDISLSSGINFFYGKNGSGKTSILESIYLCSSGKSFKSSNIKSLIQIDKDSFLIKGYDNERGYTLQISKSNNVSLTIVANNSKVTSSKLIKEFPATAIHNNTFSFADASPDFRRKLLDRALFVSNDQFSETWFSFYRCLKQRNSILRGGSLKNIEPWDIKIADEGVKLNKYRADFFNLTLDELCNIIDKLDESKSTNYLRNIDIAFYSGWANDSTLSRIITNNRYQDLKRRTTTLGPHKADIKFLINDIDARQILSRGEQKLFSILWCCAQHEVLRKSFNIRASLIIDDIKSELDDSTFLVFLNLLKLLNNQVIFSCIDDHFSSKIEPNFREFKKFHVEQLR</sequence>
<keyword evidence="2 6" id="KW-0235">DNA replication</keyword>
<dbReference type="Gene3D" id="3.40.50.300">
    <property type="entry name" value="P-loop containing nucleotide triphosphate hydrolases"/>
    <property type="match status" value="1"/>
</dbReference>
<comment type="function">
    <text evidence="6">The RecF protein is involved in DNA metabolism; it is required for DNA replication and normal SOS inducibility. RecF binds preferentially to single-stranded, linear DNA. It also seems to bind ATP.</text>
</comment>
<evidence type="ECO:0000259" key="7">
    <source>
        <dbReference type="Pfam" id="PF02463"/>
    </source>
</evidence>
<evidence type="ECO:0000313" key="8">
    <source>
        <dbReference type="EMBL" id="RZO21391.1"/>
    </source>
</evidence>
<keyword evidence="6" id="KW-0227">DNA damage</keyword>
<dbReference type="PANTHER" id="PTHR32182:SF0">
    <property type="entry name" value="DNA REPLICATION AND REPAIR PROTEIN RECF"/>
    <property type="match status" value="1"/>
</dbReference>
<feature type="domain" description="RecF/RecN/SMC N-terminal" evidence="7">
    <location>
        <begin position="1"/>
        <end position="346"/>
    </location>
</feature>
<dbReference type="GO" id="GO:0005737">
    <property type="term" value="C:cytoplasm"/>
    <property type="evidence" value="ECO:0007669"/>
    <property type="project" value="UniProtKB-SubCell"/>
</dbReference>
<dbReference type="PANTHER" id="PTHR32182">
    <property type="entry name" value="DNA REPLICATION AND REPAIR PROTEIN RECF"/>
    <property type="match status" value="1"/>
</dbReference>
<dbReference type="HAMAP" id="MF_00365">
    <property type="entry name" value="RecF"/>
    <property type="match status" value="1"/>
</dbReference>
<evidence type="ECO:0000256" key="5">
    <source>
        <dbReference type="ARBA" id="ARBA00023125"/>
    </source>
</evidence>
<evidence type="ECO:0000256" key="4">
    <source>
        <dbReference type="ARBA" id="ARBA00022840"/>
    </source>
</evidence>
<evidence type="ECO:0000256" key="3">
    <source>
        <dbReference type="ARBA" id="ARBA00022741"/>
    </source>
</evidence>
<keyword evidence="6" id="KW-0234">DNA repair</keyword>
<organism evidence="8 9">
    <name type="scientific">SAR86 cluster bacterium</name>
    <dbReference type="NCBI Taxonomy" id="2030880"/>
    <lineage>
        <taxon>Bacteria</taxon>
        <taxon>Pseudomonadati</taxon>
        <taxon>Pseudomonadota</taxon>
        <taxon>Gammaproteobacteria</taxon>
        <taxon>SAR86 cluster</taxon>
    </lineage>
</organism>
<evidence type="ECO:0000256" key="2">
    <source>
        <dbReference type="ARBA" id="ARBA00022705"/>
    </source>
</evidence>
<evidence type="ECO:0000256" key="1">
    <source>
        <dbReference type="ARBA" id="ARBA00022490"/>
    </source>
</evidence>
<dbReference type="GO" id="GO:0005524">
    <property type="term" value="F:ATP binding"/>
    <property type="evidence" value="ECO:0007669"/>
    <property type="project" value="UniProtKB-UniRule"/>
</dbReference>
<gene>
    <name evidence="6" type="primary">recF</name>
    <name evidence="8" type="ORF">EVA96_01655</name>
</gene>
<reference evidence="8 9" key="1">
    <citation type="submission" date="2019-02" db="EMBL/GenBank/DDBJ databases">
        <title>Prokaryotic population dynamics and viral predation in marine succession experiment using metagenomics: the confinement effect.</title>
        <authorList>
            <person name="Haro-Moreno J.M."/>
            <person name="Rodriguez-Valera F."/>
            <person name="Lopez-Perez M."/>
        </authorList>
    </citation>
    <scope>NUCLEOTIDE SEQUENCE [LARGE SCALE GENOMIC DNA]</scope>
    <source>
        <strain evidence="8">MED-G163</strain>
    </source>
</reference>
<dbReference type="EMBL" id="SHBI01000005">
    <property type="protein sequence ID" value="RZO21391.1"/>
    <property type="molecule type" value="Genomic_DNA"/>
</dbReference>
<accession>A0A520MJP5</accession>
<dbReference type="SUPFAM" id="SSF52540">
    <property type="entry name" value="P-loop containing nucleoside triphosphate hydrolases"/>
    <property type="match status" value="1"/>
</dbReference>
<proteinExistence type="inferred from homology"/>
<dbReference type="GO" id="GO:0009432">
    <property type="term" value="P:SOS response"/>
    <property type="evidence" value="ECO:0007669"/>
    <property type="project" value="UniProtKB-UniRule"/>
</dbReference>
<feature type="binding site" evidence="6">
    <location>
        <begin position="29"/>
        <end position="36"/>
    </location>
    <ligand>
        <name>ATP</name>
        <dbReference type="ChEBI" id="CHEBI:30616"/>
    </ligand>
</feature>
<keyword evidence="3 6" id="KW-0547">Nucleotide-binding</keyword>
<keyword evidence="4 6" id="KW-0067">ATP-binding</keyword>
<name>A0A520MJP5_9GAMM</name>
<keyword evidence="6" id="KW-0742">SOS response</keyword>
<dbReference type="InterPro" id="IPR027417">
    <property type="entry name" value="P-loop_NTPase"/>
</dbReference>
<dbReference type="GO" id="GO:0006260">
    <property type="term" value="P:DNA replication"/>
    <property type="evidence" value="ECO:0007669"/>
    <property type="project" value="UniProtKB-UniRule"/>
</dbReference>
<dbReference type="Proteomes" id="UP000315782">
    <property type="component" value="Unassembled WGS sequence"/>
</dbReference>
<dbReference type="NCBIfam" id="TIGR00611">
    <property type="entry name" value="recf"/>
    <property type="match status" value="1"/>
</dbReference>
<keyword evidence="1 6" id="KW-0963">Cytoplasm</keyword>
<dbReference type="GO" id="GO:0006302">
    <property type="term" value="P:double-strand break repair"/>
    <property type="evidence" value="ECO:0007669"/>
    <property type="project" value="TreeGrafter"/>
</dbReference>
<dbReference type="Pfam" id="PF02463">
    <property type="entry name" value="SMC_N"/>
    <property type="match status" value="1"/>
</dbReference>
<keyword evidence="5 6" id="KW-0238">DNA-binding</keyword>
<protein>
    <recommendedName>
        <fullName evidence="6">DNA replication and repair protein RecF</fullName>
    </recommendedName>
</protein>
<dbReference type="Gene3D" id="1.20.1050.90">
    <property type="entry name" value="RecF/RecN/SMC, N-terminal domain"/>
    <property type="match status" value="1"/>
</dbReference>
<dbReference type="InterPro" id="IPR042174">
    <property type="entry name" value="RecF_2"/>
</dbReference>
<dbReference type="InterPro" id="IPR003395">
    <property type="entry name" value="RecF/RecN/SMC_N"/>
</dbReference>